<gene>
    <name evidence="2" type="ORF">RI844_09715</name>
</gene>
<dbReference type="SUPFAM" id="SSF51430">
    <property type="entry name" value="NAD(P)-linked oxidoreductase"/>
    <property type="match status" value="1"/>
</dbReference>
<accession>A0ABZ0GUX3</accession>
<protein>
    <submittedName>
        <fullName evidence="2">Aldo/keto reductase</fullName>
    </submittedName>
</protein>
<dbReference type="Proteomes" id="UP001301442">
    <property type="component" value="Chromosome"/>
</dbReference>
<feature type="domain" description="NADP-dependent oxidoreductase" evidence="1">
    <location>
        <begin position="9"/>
        <end position="325"/>
    </location>
</feature>
<dbReference type="EMBL" id="CP136600">
    <property type="protein sequence ID" value="WOH39484.1"/>
    <property type="molecule type" value="Genomic_DNA"/>
</dbReference>
<dbReference type="CDD" id="cd19152">
    <property type="entry name" value="AKR_AKR15A"/>
    <property type="match status" value="1"/>
</dbReference>
<organism evidence="2 3">
    <name type="scientific">Thalassotalea fonticola</name>
    <dbReference type="NCBI Taxonomy" id="3065649"/>
    <lineage>
        <taxon>Bacteria</taxon>
        <taxon>Pseudomonadati</taxon>
        <taxon>Pseudomonadota</taxon>
        <taxon>Gammaproteobacteria</taxon>
        <taxon>Alteromonadales</taxon>
        <taxon>Colwelliaceae</taxon>
        <taxon>Thalassotalea</taxon>
    </lineage>
</organism>
<reference evidence="2 3" key="1">
    <citation type="submission" date="2023-09" db="EMBL/GenBank/DDBJ databases">
        <authorList>
            <person name="Qi X."/>
        </authorList>
    </citation>
    <scope>NUCLEOTIDE SEQUENCE [LARGE SCALE GENOMIC DNA]</scope>
    <source>
        <strain evidence="2 3">S1-1</strain>
    </source>
</reference>
<evidence type="ECO:0000313" key="3">
    <source>
        <dbReference type="Proteomes" id="UP001301442"/>
    </source>
</evidence>
<name>A0ABZ0GUX3_9GAMM</name>
<proteinExistence type="predicted"/>
<dbReference type="InterPro" id="IPR036812">
    <property type="entry name" value="NAD(P)_OxRdtase_dom_sf"/>
</dbReference>
<keyword evidence="3" id="KW-1185">Reference proteome</keyword>
<dbReference type="RefSeq" id="WP_348398250.1">
    <property type="nucleotide sequence ID" value="NZ_CP136600.1"/>
</dbReference>
<dbReference type="InterPro" id="IPR023210">
    <property type="entry name" value="NADP_OxRdtase_dom"/>
</dbReference>
<dbReference type="Pfam" id="PF00248">
    <property type="entry name" value="Aldo_ket_red"/>
    <property type="match status" value="1"/>
</dbReference>
<dbReference type="InterPro" id="IPR020471">
    <property type="entry name" value="AKR"/>
</dbReference>
<dbReference type="Gene3D" id="3.20.20.100">
    <property type="entry name" value="NADP-dependent oxidoreductase domain"/>
    <property type="match status" value="1"/>
</dbReference>
<dbReference type="PANTHER" id="PTHR42686:SF1">
    <property type="entry name" value="GH17980P-RELATED"/>
    <property type="match status" value="1"/>
</dbReference>
<sequence>MNGTVSLPKIVFGTSSLGNLFVELDTATKTQLVQAAVENSPGTPLFDSAGKYGAGLALESLAAGLKALNVAPNDVKISNKLGWKRVPLTTAEPTFEPGAWINLKHDAVQDISYQGILDCYHQGNELLGDYEAKIVSIHDPDEYLAAATGDVDLEKRKQDILDAYKALMELRAAGKVESIGVGAKDVSVIDFISDHIQLDWAMFACSVTPYTHKDSTLNLLKKLGKQGVSVINSAVFNAGFLLGSDNFDYKKITRESHPAEFTWRDKFNAICEQFAVKPAEACVQFSFLFDEIKAIALSSSSPKRVKSNISLAEAQVPVAFWQAMQEQGLISKNIS</sequence>
<evidence type="ECO:0000259" key="1">
    <source>
        <dbReference type="Pfam" id="PF00248"/>
    </source>
</evidence>
<dbReference type="PANTHER" id="PTHR42686">
    <property type="entry name" value="GH17980P-RELATED"/>
    <property type="match status" value="1"/>
</dbReference>
<evidence type="ECO:0000313" key="2">
    <source>
        <dbReference type="EMBL" id="WOH39484.1"/>
    </source>
</evidence>